<dbReference type="Ensembl" id="ENSEBUT00000001035.1">
    <property type="protein sequence ID" value="ENSEBUP00000000729.1"/>
    <property type="gene ID" value="ENSEBUG00000000812.1"/>
</dbReference>
<dbReference type="GeneTree" id="ENSGT00940000167558"/>
<dbReference type="Ensembl" id="ENSEBUT00000001058.1">
    <property type="protein sequence ID" value="ENSEBUP00000000752.1"/>
    <property type="gene ID" value="ENSEBUG00000000812.1"/>
</dbReference>
<dbReference type="Proteomes" id="UP000694388">
    <property type="component" value="Unplaced"/>
</dbReference>
<dbReference type="InterPro" id="IPR023271">
    <property type="entry name" value="Aquaporin-like"/>
</dbReference>
<dbReference type="GO" id="GO:0016323">
    <property type="term" value="C:basolateral plasma membrane"/>
    <property type="evidence" value="ECO:0007669"/>
    <property type="project" value="TreeGrafter"/>
</dbReference>
<keyword evidence="6 11" id="KW-0472">Membrane</keyword>
<comment type="catalytic activity">
    <reaction evidence="7">
        <text>urea(in) = urea(out)</text>
        <dbReference type="Rhea" id="RHEA:32799"/>
        <dbReference type="ChEBI" id="CHEBI:16199"/>
    </reaction>
</comment>
<feature type="transmembrane region" description="Helical" evidence="11">
    <location>
        <begin position="155"/>
        <end position="173"/>
    </location>
</feature>
<dbReference type="Pfam" id="PF00230">
    <property type="entry name" value="MIP"/>
    <property type="match status" value="1"/>
</dbReference>
<comment type="subcellular location">
    <subcellularLocation>
        <location evidence="1">Membrane</location>
        <topology evidence="1">Multi-pass membrane protein</topology>
    </subcellularLocation>
</comment>
<feature type="transmembrane region" description="Helical" evidence="11">
    <location>
        <begin position="185"/>
        <end position="208"/>
    </location>
</feature>
<feature type="transmembrane region" description="Helical" evidence="11">
    <location>
        <begin position="60"/>
        <end position="81"/>
    </location>
</feature>
<evidence type="ECO:0000256" key="7">
    <source>
        <dbReference type="ARBA" id="ARBA00033993"/>
    </source>
</evidence>
<evidence type="ECO:0000256" key="4">
    <source>
        <dbReference type="ARBA" id="ARBA00022692"/>
    </source>
</evidence>
<feature type="transmembrane region" description="Helical" evidence="11">
    <location>
        <begin position="21"/>
        <end position="48"/>
    </location>
</feature>
<accession>A0A8C4N462</accession>
<dbReference type="SUPFAM" id="SSF81338">
    <property type="entry name" value="Aquaporin-like"/>
    <property type="match status" value="1"/>
</dbReference>
<comment type="catalytic activity">
    <reaction evidence="8">
        <text>H2O(in) = H2O(out)</text>
        <dbReference type="Rhea" id="RHEA:29667"/>
        <dbReference type="ChEBI" id="CHEBI:15377"/>
    </reaction>
</comment>
<dbReference type="PROSITE" id="PS00221">
    <property type="entry name" value="MIP"/>
    <property type="match status" value="1"/>
</dbReference>
<keyword evidence="13" id="KW-1185">Reference proteome</keyword>
<dbReference type="InterPro" id="IPR050363">
    <property type="entry name" value="MIP/Aquaporin"/>
</dbReference>
<dbReference type="PRINTS" id="PR00783">
    <property type="entry name" value="MINTRINSICP"/>
</dbReference>
<dbReference type="AlphaFoldDB" id="A0A8C4N462"/>
<sequence>MSTGGSKLRVLAQRMRVTNPLIREAFAEGLGTFVLVLFGCGSVAQMVFHGPGVPFLSVNLAFGLAVTMGCYIAGGVSGAHLNPAVSLAMVVLGRLTLLKMLVYWVAQLLGAFIGAAMVFLIYLDAEKKHSRPWSMETAGIYATYPNTHLSTGGGFFDQVMGTAALLLCILALLDKKNTAPPDGVTPVIIGLVVAVIGMAMGHNCGYAINPARDLGPRLFTLIAGWGRAVFTHGNYWFWVPIIAPLLGGVLGALTYILFVELHHPSSSDTGTNTKEDAEKHYDLRKFDSHAAETVA</sequence>
<evidence type="ECO:0000256" key="5">
    <source>
        <dbReference type="ARBA" id="ARBA00022989"/>
    </source>
</evidence>
<feature type="transmembrane region" description="Helical" evidence="11">
    <location>
        <begin position="235"/>
        <end position="258"/>
    </location>
</feature>
<keyword evidence="5 11" id="KW-1133">Transmembrane helix</keyword>
<evidence type="ECO:0000256" key="2">
    <source>
        <dbReference type="ARBA" id="ARBA00006175"/>
    </source>
</evidence>
<dbReference type="CDD" id="cd00333">
    <property type="entry name" value="MIP"/>
    <property type="match status" value="1"/>
</dbReference>
<protein>
    <recommendedName>
        <fullName evidence="14">Aquaporin-3</fullName>
    </recommendedName>
</protein>
<comment type="catalytic activity">
    <reaction evidence="9">
        <text>glycerol(in) = glycerol(out)</text>
        <dbReference type="Rhea" id="RHEA:29675"/>
        <dbReference type="ChEBI" id="CHEBI:17754"/>
    </reaction>
</comment>
<evidence type="ECO:0000256" key="11">
    <source>
        <dbReference type="SAM" id="Phobius"/>
    </source>
</evidence>
<dbReference type="PRINTS" id="PR02019">
    <property type="entry name" value="AQUAPORIN7"/>
</dbReference>
<dbReference type="GO" id="GO:0015250">
    <property type="term" value="F:water channel activity"/>
    <property type="evidence" value="ECO:0007669"/>
    <property type="project" value="TreeGrafter"/>
</dbReference>
<dbReference type="InterPro" id="IPR000425">
    <property type="entry name" value="MIP"/>
</dbReference>
<feature type="transmembrane region" description="Helical" evidence="11">
    <location>
        <begin position="101"/>
        <end position="123"/>
    </location>
</feature>
<evidence type="ECO:0000256" key="8">
    <source>
        <dbReference type="ARBA" id="ARBA00034651"/>
    </source>
</evidence>
<keyword evidence="4 10" id="KW-0812">Transmembrane</keyword>
<proteinExistence type="inferred from homology"/>
<organism evidence="12 13">
    <name type="scientific">Eptatretus burgeri</name>
    <name type="common">Inshore hagfish</name>
    <dbReference type="NCBI Taxonomy" id="7764"/>
    <lineage>
        <taxon>Eukaryota</taxon>
        <taxon>Metazoa</taxon>
        <taxon>Chordata</taxon>
        <taxon>Craniata</taxon>
        <taxon>Vertebrata</taxon>
        <taxon>Cyclostomata</taxon>
        <taxon>Myxini</taxon>
        <taxon>Myxiniformes</taxon>
        <taxon>Myxinidae</taxon>
        <taxon>Eptatretinae</taxon>
        <taxon>Eptatretus</taxon>
    </lineage>
</organism>
<dbReference type="PANTHER" id="PTHR43829">
    <property type="entry name" value="AQUAPORIN OR AQUAGLYCEROPORIN RELATED"/>
    <property type="match status" value="1"/>
</dbReference>
<evidence type="ECO:0000256" key="1">
    <source>
        <dbReference type="ARBA" id="ARBA00004141"/>
    </source>
</evidence>
<dbReference type="OMA" id="VHIGFTL"/>
<dbReference type="Gene3D" id="1.20.1080.10">
    <property type="entry name" value="Glycerol uptake facilitator protein"/>
    <property type="match status" value="1"/>
</dbReference>
<evidence type="ECO:0000256" key="6">
    <source>
        <dbReference type="ARBA" id="ARBA00023136"/>
    </source>
</evidence>
<dbReference type="GO" id="GO:0015254">
    <property type="term" value="F:glycerol channel activity"/>
    <property type="evidence" value="ECO:0007669"/>
    <property type="project" value="TreeGrafter"/>
</dbReference>
<evidence type="ECO:0000313" key="12">
    <source>
        <dbReference type="Ensembl" id="ENSEBUP00000000752.1"/>
    </source>
</evidence>
<evidence type="ECO:0000256" key="9">
    <source>
        <dbReference type="ARBA" id="ARBA00049405"/>
    </source>
</evidence>
<dbReference type="Ensembl" id="ENSEBUT00000001049.1">
    <property type="protein sequence ID" value="ENSEBUP00000000743.1"/>
    <property type="gene ID" value="ENSEBUG00000000812.1"/>
</dbReference>
<evidence type="ECO:0000256" key="10">
    <source>
        <dbReference type="RuleBase" id="RU000477"/>
    </source>
</evidence>
<evidence type="ECO:0008006" key="14">
    <source>
        <dbReference type="Google" id="ProtNLM"/>
    </source>
</evidence>
<dbReference type="InterPro" id="IPR022357">
    <property type="entry name" value="MIP_CS"/>
</dbReference>
<keyword evidence="3 10" id="KW-0813">Transport</keyword>
<reference evidence="12" key="1">
    <citation type="submission" date="2025-05" db="UniProtKB">
        <authorList>
            <consortium name="Ensembl"/>
        </authorList>
    </citation>
    <scope>IDENTIFICATION</scope>
</reference>
<comment type="similarity">
    <text evidence="2 10">Belongs to the MIP/aquaporin (TC 1.A.8) family.</text>
</comment>
<evidence type="ECO:0000256" key="3">
    <source>
        <dbReference type="ARBA" id="ARBA00022448"/>
    </source>
</evidence>
<name>A0A8C4N462_EPTBU</name>
<dbReference type="NCBIfam" id="TIGR00861">
    <property type="entry name" value="MIP"/>
    <property type="match status" value="1"/>
</dbReference>
<dbReference type="PANTHER" id="PTHR43829:SF9">
    <property type="entry name" value="AQUAPORIN-9"/>
    <property type="match status" value="1"/>
</dbReference>
<evidence type="ECO:0000313" key="13">
    <source>
        <dbReference type="Proteomes" id="UP000694388"/>
    </source>
</evidence>